<evidence type="ECO:0000256" key="4">
    <source>
        <dbReference type="ARBA" id="ARBA00022679"/>
    </source>
</evidence>
<keyword evidence="5 6" id="KW-0949">S-adenosyl-L-methionine</keyword>
<dbReference type="SUPFAM" id="SSF81799">
    <property type="entry name" value="Putative methyltransferase TM0872, insert domain"/>
    <property type="match status" value="1"/>
</dbReference>
<dbReference type="AlphaFoldDB" id="A0A916J819"/>
<keyword evidence="6" id="KW-0963">Cytoplasm</keyword>
<reference evidence="7" key="1">
    <citation type="submission" date="2021-04" db="EMBL/GenBank/DDBJ databases">
        <authorList>
            <person name="Hornung B."/>
        </authorList>
    </citation>
    <scope>NUCLEOTIDE SEQUENCE</scope>
    <source>
        <strain evidence="7">G5G6</strain>
    </source>
</reference>
<comment type="subcellular location">
    <subcellularLocation>
        <location evidence="6">Cytoplasm</location>
    </subcellularLocation>
</comment>
<dbReference type="GO" id="GO:0070475">
    <property type="term" value="P:rRNA base methylation"/>
    <property type="evidence" value="ECO:0007669"/>
    <property type="project" value="UniProtKB-UniRule"/>
</dbReference>
<comment type="caution">
    <text evidence="7">The sequence shown here is derived from an EMBL/GenBank/DDBJ whole genome shotgun (WGS) entry which is preliminary data.</text>
</comment>
<dbReference type="RefSeq" id="WP_220635986.1">
    <property type="nucleotide sequence ID" value="NZ_CAJQUM010000001.1"/>
</dbReference>
<dbReference type="InterPro" id="IPR023397">
    <property type="entry name" value="SAM-dep_MeTrfase_MraW_recog"/>
</dbReference>
<dbReference type="InterPro" id="IPR029063">
    <property type="entry name" value="SAM-dependent_MTases_sf"/>
</dbReference>
<evidence type="ECO:0000313" key="8">
    <source>
        <dbReference type="Proteomes" id="UP000742786"/>
    </source>
</evidence>
<proteinExistence type="inferred from homology"/>
<dbReference type="PANTHER" id="PTHR11265:SF0">
    <property type="entry name" value="12S RRNA N4-METHYLCYTIDINE METHYLTRANSFERASE"/>
    <property type="match status" value="1"/>
</dbReference>
<evidence type="ECO:0000256" key="3">
    <source>
        <dbReference type="ARBA" id="ARBA00022603"/>
    </source>
</evidence>
<evidence type="ECO:0000256" key="5">
    <source>
        <dbReference type="ARBA" id="ARBA00022691"/>
    </source>
</evidence>
<dbReference type="Gene3D" id="3.40.50.150">
    <property type="entry name" value="Vaccinia Virus protein VP39"/>
    <property type="match status" value="1"/>
</dbReference>
<feature type="binding site" evidence="6">
    <location>
        <position position="96"/>
    </location>
    <ligand>
        <name>S-adenosyl-L-methionine</name>
        <dbReference type="ChEBI" id="CHEBI:59789"/>
    </ligand>
</feature>
<sequence>MNHVSVLLTEAVEALAVKPDGIYVDATFGRGGHSRAILDRLGPKGRLIALDRDPAAIAAGQAIADPRLTLGHAWFGELADVLDRLQINAVNGVLMDIGVSSPQLDEAERGFSFRFDAPLDMRMDTTQGETVAEWLARASQREIGEVLKDYGEERFAHAIAKALVAARSERGISTTGQLAALVEKAVPTREPGQHPATRSFQALRIFINRELEELALSLPQATDRLAPGGRLVVISFHSLEDRIVKRYLREQSQPVQPPKGVPVRAADLPPPRLRLVGKPVFPGAVEVKANPRARSAVMRVAEKCA</sequence>
<dbReference type="PANTHER" id="PTHR11265">
    <property type="entry name" value="S-ADENOSYL-METHYLTRANSFERASE MRAW"/>
    <property type="match status" value="1"/>
</dbReference>
<comment type="catalytic activity">
    <reaction evidence="6">
        <text>cytidine(1402) in 16S rRNA + S-adenosyl-L-methionine = N(4)-methylcytidine(1402) in 16S rRNA + S-adenosyl-L-homocysteine + H(+)</text>
        <dbReference type="Rhea" id="RHEA:42928"/>
        <dbReference type="Rhea" id="RHEA-COMP:10286"/>
        <dbReference type="Rhea" id="RHEA-COMP:10287"/>
        <dbReference type="ChEBI" id="CHEBI:15378"/>
        <dbReference type="ChEBI" id="CHEBI:57856"/>
        <dbReference type="ChEBI" id="CHEBI:59789"/>
        <dbReference type="ChEBI" id="CHEBI:74506"/>
        <dbReference type="ChEBI" id="CHEBI:82748"/>
        <dbReference type="EC" id="2.1.1.199"/>
    </reaction>
</comment>
<dbReference type="EMBL" id="CAJQUM010000001">
    <property type="protein sequence ID" value="CAG4884106.1"/>
    <property type="molecule type" value="Genomic_DNA"/>
</dbReference>
<organism evidence="7 8">
    <name type="scientific">Georgfuchsia toluolica</name>
    <dbReference type="NCBI Taxonomy" id="424218"/>
    <lineage>
        <taxon>Bacteria</taxon>
        <taxon>Pseudomonadati</taxon>
        <taxon>Pseudomonadota</taxon>
        <taxon>Betaproteobacteria</taxon>
        <taxon>Nitrosomonadales</taxon>
        <taxon>Sterolibacteriaceae</taxon>
        <taxon>Georgfuchsia</taxon>
    </lineage>
</organism>
<dbReference type="PIRSF" id="PIRSF004486">
    <property type="entry name" value="MraW"/>
    <property type="match status" value="1"/>
</dbReference>
<accession>A0A916J819</accession>
<keyword evidence="4 6" id="KW-0808">Transferase</keyword>
<dbReference type="NCBIfam" id="TIGR00006">
    <property type="entry name" value="16S rRNA (cytosine(1402)-N(4))-methyltransferase RsmH"/>
    <property type="match status" value="1"/>
</dbReference>
<dbReference type="GO" id="GO:0005737">
    <property type="term" value="C:cytoplasm"/>
    <property type="evidence" value="ECO:0007669"/>
    <property type="project" value="UniProtKB-SubCell"/>
</dbReference>
<comment type="similarity">
    <text evidence="1 6">Belongs to the methyltransferase superfamily. RsmH family.</text>
</comment>
<feature type="binding site" evidence="6">
    <location>
        <position position="51"/>
    </location>
    <ligand>
        <name>S-adenosyl-L-methionine</name>
        <dbReference type="ChEBI" id="CHEBI:59789"/>
    </ligand>
</feature>
<comment type="function">
    <text evidence="6">Specifically methylates the N4 position of cytidine in position 1402 (C1402) of 16S rRNA.</text>
</comment>
<evidence type="ECO:0000313" key="7">
    <source>
        <dbReference type="EMBL" id="CAG4884106.1"/>
    </source>
</evidence>
<dbReference type="HAMAP" id="MF_01007">
    <property type="entry name" value="16SrRNA_methyltr_H"/>
    <property type="match status" value="1"/>
</dbReference>
<feature type="binding site" evidence="6">
    <location>
        <position position="75"/>
    </location>
    <ligand>
        <name>S-adenosyl-L-methionine</name>
        <dbReference type="ChEBI" id="CHEBI:59789"/>
    </ligand>
</feature>
<dbReference type="Pfam" id="PF01795">
    <property type="entry name" value="Methyltransf_5"/>
    <property type="match status" value="1"/>
</dbReference>
<evidence type="ECO:0000256" key="6">
    <source>
        <dbReference type="HAMAP-Rule" id="MF_01007"/>
    </source>
</evidence>
<protein>
    <recommendedName>
        <fullName evidence="6">Ribosomal RNA small subunit methyltransferase H</fullName>
        <ecNumber evidence="6">2.1.1.199</ecNumber>
    </recommendedName>
    <alternativeName>
        <fullName evidence="6">16S rRNA m(4)C1402 methyltransferase</fullName>
    </alternativeName>
    <alternativeName>
        <fullName evidence="6">rRNA (cytosine-N(4)-)-methyltransferase RsmH</fullName>
    </alternativeName>
</protein>
<dbReference type="InterPro" id="IPR002903">
    <property type="entry name" value="RsmH"/>
</dbReference>
<dbReference type="Gene3D" id="1.10.150.170">
    <property type="entry name" value="Putative methyltransferase TM0872, insert domain"/>
    <property type="match status" value="1"/>
</dbReference>
<evidence type="ECO:0000256" key="1">
    <source>
        <dbReference type="ARBA" id="ARBA00010396"/>
    </source>
</evidence>
<dbReference type="GO" id="GO:0071424">
    <property type="term" value="F:rRNA (cytosine-N4-)-methyltransferase activity"/>
    <property type="evidence" value="ECO:0007669"/>
    <property type="project" value="UniProtKB-UniRule"/>
</dbReference>
<gene>
    <name evidence="7" type="primary">mraW</name>
    <name evidence="6" type="synonym">rsmH</name>
    <name evidence="7" type="ORF">GTOL_11989</name>
</gene>
<dbReference type="Proteomes" id="UP000742786">
    <property type="component" value="Unassembled WGS sequence"/>
</dbReference>
<keyword evidence="3 6" id="KW-0489">Methyltransferase</keyword>
<evidence type="ECO:0000256" key="2">
    <source>
        <dbReference type="ARBA" id="ARBA00022552"/>
    </source>
</evidence>
<keyword evidence="2 6" id="KW-0698">rRNA processing</keyword>
<name>A0A916J819_9PROT</name>
<feature type="binding site" evidence="6">
    <location>
        <begin position="31"/>
        <end position="33"/>
    </location>
    <ligand>
        <name>S-adenosyl-L-methionine</name>
        <dbReference type="ChEBI" id="CHEBI:59789"/>
    </ligand>
</feature>
<feature type="binding site" evidence="6">
    <location>
        <position position="103"/>
    </location>
    <ligand>
        <name>S-adenosyl-L-methionine</name>
        <dbReference type="ChEBI" id="CHEBI:59789"/>
    </ligand>
</feature>
<dbReference type="SUPFAM" id="SSF53335">
    <property type="entry name" value="S-adenosyl-L-methionine-dependent methyltransferases"/>
    <property type="match status" value="1"/>
</dbReference>
<dbReference type="EC" id="2.1.1.199" evidence="6"/>
<keyword evidence="8" id="KW-1185">Reference proteome</keyword>